<keyword evidence="2" id="KW-1185">Reference proteome</keyword>
<evidence type="ECO:0000313" key="2">
    <source>
        <dbReference type="Proteomes" id="UP001732700"/>
    </source>
</evidence>
<dbReference type="Proteomes" id="UP001732700">
    <property type="component" value="Chromosome 4D"/>
</dbReference>
<protein>
    <submittedName>
        <fullName evidence="1">Uncharacterized protein</fullName>
    </submittedName>
</protein>
<organism evidence="1 2">
    <name type="scientific">Avena sativa</name>
    <name type="common">Oat</name>
    <dbReference type="NCBI Taxonomy" id="4498"/>
    <lineage>
        <taxon>Eukaryota</taxon>
        <taxon>Viridiplantae</taxon>
        <taxon>Streptophyta</taxon>
        <taxon>Embryophyta</taxon>
        <taxon>Tracheophyta</taxon>
        <taxon>Spermatophyta</taxon>
        <taxon>Magnoliopsida</taxon>
        <taxon>Liliopsida</taxon>
        <taxon>Poales</taxon>
        <taxon>Poaceae</taxon>
        <taxon>BOP clade</taxon>
        <taxon>Pooideae</taxon>
        <taxon>Poodae</taxon>
        <taxon>Poeae</taxon>
        <taxon>Poeae Chloroplast Group 1 (Aveneae type)</taxon>
        <taxon>Aveninae</taxon>
        <taxon>Avena</taxon>
    </lineage>
</organism>
<reference evidence="1" key="1">
    <citation type="submission" date="2021-05" db="EMBL/GenBank/DDBJ databases">
        <authorList>
            <person name="Scholz U."/>
            <person name="Mascher M."/>
            <person name="Fiebig A."/>
        </authorList>
    </citation>
    <scope>NUCLEOTIDE SEQUENCE [LARGE SCALE GENOMIC DNA]</scope>
</reference>
<name>A0ACD5X1N9_AVESA</name>
<reference evidence="1" key="2">
    <citation type="submission" date="2025-09" db="UniProtKB">
        <authorList>
            <consortium name="EnsemblPlants"/>
        </authorList>
    </citation>
    <scope>IDENTIFICATION</scope>
</reference>
<evidence type="ECO:0000313" key="1">
    <source>
        <dbReference type="EnsemblPlants" id="AVESA.00010b.r2.4DG0718020.1.CDS"/>
    </source>
</evidence>
<dbReference type="EnsemblPlants" id="AVESA.00010b.r2.4DG0718020.1">
    <property type="protein sequence ID" value="AVESA.00010b.r2.4DG0718020.1.CDS"/>
    <property type="gene ID" value="AVESA.00010b.r2.4DG0718020"/>
</dbReference>
<proteinExistence type="predicted"/>
<sequence>MYMSLPALCSHQKNTRVPALEYRSFRNCSRRFRHKYNRMEAKCAAIWSSMDARSEESEMIAHLQSMFWSNSDVAANLCSPNTSASSCVTASTVPSSSFLPLYNEGCYAAPMVNTGRDLCIDHRHQTITGHKREFHMDEQVKKTSKKSRTVPSVSEDLGSSLTDKETHTDILNQSSSSCCSSEEESIGTSEKPVVPNQSHNARGCKRPSKNLQSLYAKKRRERINEKLRVLQQLIPNGTKVDISTMLEDAVQYVKFLQLQIKVLSSDETWMYAPLAYNGMDISLSLRTGAHQE</sequence>
<accession>A0ACD5X1N9</accession>